<dbReference type="InParanoid" id="A0A1Q3D4E5"/>
<dbReference type="GO" id="GO:0008270">
    <property type="term" value="F:zinc ion binding"/>
    <property type="evidence" value="ECO:0007669"/>
    <property type="project" value="UniProtKB-KW"/>
</dbReference>
<organism evidence="8 9">
    <name type="scientific">Cephalotus follicularis</name>
    <name type="common">Albany pitcher plant</name>
    <dbReference type="NCBI Taxonomy" id="3775"/>
    <lineage>
        <taxon>Eukaryota</taxon>
        <taxon>Viridiplantae</taxon>
        <taxon>Streptophyta</taxon>
        <taxon>Embryophyta</taxon>
        <taxon>Tracheophyta</taxon>
        <taxon>Spermatophyta</taxon>
        <taxon>Magnoliopsida</taxon>
        <taxon>eudicotyledons</taxon>
        <taxon>Gunneridae</taxon>
        <taxon>Pentapetalae</taxon>
        <taxon>rosids</taxon>
        <taxon>fabids</taxon>
        <taxon>Oxalidales</taxon>
        <taxon>Cephalotaceae</taxon>
        <taxon>Cephalotus</taxon>
    </lineage>
</organism>
<accession>A0A1Q3D4E5</accession>
<dbReference type="SUPFAM" id="SSF90229">
    <property type="entry name" value="CCCH zinc finger"/>
    <property type="match status" value="3"/>
</dbReference>
<keyword evidence="4 5" id="KW-0862">Zinc</keyword>
<comment type="caution">
    <text evidence="8">The sequence shown here is derived from an EMBL/GenBank/DDBJ whole genome shotgun (WGS) entry which is preliminary data.</text>
</comment>
<feature type="domain" description="C3H1-type" evidence="7">
    <location>
        <begin position="223"/>
        <end position="250"/>
    </location>
</feature>
<dbReference type="FunCoup" id="A0A1Q3D4E5">
    <property type="interactions" value="518"/>
</dbReference>
<evidence type="ECO:0000256" key="1">
    <source>
        <dbReference type="ARBA" id="ARBA00022723"/>
    </source>
</evidence>
<dbReference type="Gene3D" id="4.10.1000.10">
    <property type="entry name" value="Zinc finger, CCCH-type"/>
    <property type="match status" value="3"/>
</dbReference>
<feature type="domain" description="C3H1-type" evidence="7">
    <location>
        <begin position="89"/>
        <end position="116"/>
    </location>
</feature>
<dbReference type="PANTHER" id="PTHR12547:SF121">
    <property type="entry name" value="ZINC FINGER CCCH DOMAIN-CONTAINING PROTEIN 39"/>
    <property type="match status" value="1"/>
</dbReference>
<keyword evidence="3 5" id="KW-0863">Zinc-finger</keyword>
<gene>
    <name evidence="8" type="ORF">CFOL_v3_30564</name>
</gene>
<feature type="compositionally biased region" description="Pro residues" evidence="6">
    <location>
        <begin position="1"/>
        <end position="17"/>
    </location>
</feature>
<feature type="zinc finger region" description="C3H1-type" evidence="5">
    <location>
        <begin position="151"/>
        <end position="179"/>
    </location>
</feature>
<evidence type="ECO:0000256" key="4">
    <source>
        <dbReference type="ARBA" id="ARBA00022833"/>
    </source>
</evidence>
<dbReference type="STRING" id="3775.A0A1Q3D4E5"/>
<proteinExistence type="predicted"/>
<reference evidence="9" key="1">
    <citation type="submission" date="2016-04" db="EMBL/GenBank/DDBJ databases">
        <title>Cephalotus genome sequencing.</title>
        <authorList>
            <person name="Fukushima K."/>
            <person name="Hasebe M."/>
            <person name="Fang X."/>
        </authorList>
    </citation>
    <scope>NUCLEOTIDE SEQUENCE [LARGE SCALE GENOMIC DNA]</scope>
    <source>
        <strain evidence="9">cv. St1</strain>
    </source>
</reference>
<feature type="region of interest" description="Disordered" evidence="6">
    <location>
        <begin position="1"/>
        <end position="78"/>
    </location>
</feature>
<evidence type="ECO:0000259" key="7">
    <source>
        <dbReference type="PROSITE" id="PS50103"/>
    </source>
</evidence>
<protein>
    <submittedName>
        <fullName evidence="8">Zf-CCCH domain-containing protein</fullName>
    </submittedName>
</protein>
<keyword evidence="9" id="KW-1185">Reference proteome</keyword>
<dbReference type="GO" id="GO:0010468">
    <property type="term" value="P:regulation of gene expression"/>
    <property type="evidence" value="ECO:0007669"/>
    <property type="project" value="UniProtKB-ARBA"/>
</dbReference>
<dbReference type="Pfam" id="PF00642">
    <property type="entry name" value="zf-CCCH"/>
    <property type="match status" value="2"/>
</dbReference>
<name>A0A1Q3D4E5_CEPFO</name>
<feature type="zinc finger region" description="C3H1-type" evidence="5">
    <location>
        <begin position="89"/>
        <end position="116"/>
    </location>
</feature>
<dbReference type="Proteomes" id="UP000187406">
    <property type="component" value="Unassembled WGS sequence"/>
</dbReference>
<keyword evidence="2" id="KW-0677">Repeat</keyword>
<dbReference type="InterPro" id="IPR041367">
    <property type="entry name" value="Znf-CCCH_4"/>
</dbReference>
<keyword evidence="1 5" id="KW-0479">Metal-binding</keyword>
<dbReference type="SMART" id="SM00356">
    <property type="entry name" value="ZnF_C3H1"/>
    <property type="match status" value="3"/>
</dbReference>
<feature type="compositionally biased region" description="Basic and acidic residues" evidence="6">
    <location>
        <begin position="35"/>
        <end position="47"/>
    </location>
</feature>
<feature type="domain" description="C3H1-type" evidence="7">
    <location>
        <begin position="151"/>
        <end position="179"/>
    </location>
</feature>
<dbReference type="FunFam" id="4.10.1000.10:FF:000037">
    <property type="entry name" value="Zinc finger CCCH domain-containing protein 39"/>
    <property type="match status" value="1"/>
</dbReference>
<dbReference type="AlphaFoldDB" id="A0A1Q3D4E5"/>
<evidence type="ECO:0000313" key="8">
    <source>
        <dbReference type="EMBL" id="GAV87138.1"/>
    </source>
</evidence>
<dbReference type="PROSITE" id="PS50103">
    <property type="entry name" value="ZF_C3H1"/>
    <property type="match status" value="3"/>
</dbReference>
<dbReference type="GO" id="GO:0003729">
    <property type="term" value="F:mRNA binding"/>
    <property type="evidence" value="ECO:0007669"/>
    <property type="project" value="InterPro"/>
</dbReference>
<dbReference type="InterPro" id="IPR036855">
    <property type="entry name" value="Znf_CCCH_sf"/>
</dbReference>
<evidence type="ECO:0000256" key="5">
    <source>
        <dbReference type="PROSITE-ProRule" id="PRU00723"/>
    </source>
</evidence>
<dbReference type="OrthoDB" id="410307at2759"/>
<sequence length="332" mass="37406">MSFPEPPPPFMPPPPQPYGDDIGVWPQYPMNKYDQQFDPHSQFDHHHPPPHKRPRNSEEEQMNSLPYPPLNSRNNPPNPPVFKGTTNIFFKTRVCAKFKQGACRNGENCNFAHGEADLRQPPPNWKELVGVGVGREEDRWTGNWEDDQRIIHRMKLCKKFYNGEECPYGDRCNFLHEEPGKFRDDLGGLRESSAISIGTNGSATNHNEINRPVNNAVGTMKIYRKTKLCSKWETGQCPFGEKCNFAHGPAELQNPGGCIEWEVGNIGFDPTKPPFVPPVNDASPNSIASVPVVSEGGQAKKCLLKWKGPKKINCIYGDWLDDLPFTPSQVES</sequence>
<evidence type="ECO:0000256" key="2">
    <source>
        <dbReference type="ARBA" id="ARBA00022737"/>
    </source>
</evidence>
<dbReference type="PANTHER" id="PTHR12547">
    <property type="entry name" value="CCCH ZINC FINGER/TIS11-RELATED"/>
    <property type="match status" value="1"/>
</dbReference>
<evidence type="ECO:0000256" key="3">
    <source>
        <dbReference type="ARBA" id="ARBA00022771"/>
    </source>
</evidence>
<dbReference type="InterPro" id="IPR000571">
    <property type="entry name" value="Znf_CCCH"/>
</dbReference>
<dbReference type="FunFam" id="4.10.1000.10:FF:000003">
    <property type="entry name" value="Zinc finger CCCH domain-containing protein"/>
    <property type="match status" value="2"/>
</dbReference>
<dbReference type="InterPro" id="IPR045877">
    <property type="entry name" value="ZFP36-like"/>
</dbReference>
<evidence type="ECO:0000256" key="6">
    <source>
        <dbReference type="SAM" id="MobiDB-lite"/>
    </source>
</evidence>
<dbReference type="GO" id="GO:0051252">
    <property type="term" value="P:regulation of RNA metabolic process"/>
    <property type="evidence" value="ECO:0007669"/>
    <property type="project" value="UniProtKB-ARBA"/>
</dbReference>
<dbReference type="Pfam" id="PF18044">
    <property type="entry name" value="zf-CCCH_4"/>
    <property type="match status" value="1"/>
</dbReference>
<dbReference type="EMBL" id="BDDD01004186">
    <property type="protein sequence ID" value="GAV87138.1"/>
    <property type="molecule type" value="Genomic_DNA"/>
</dbReference>
<evidence type="ECO:0000313" key="9">
    <source>
        <dbReference type="Proteomes" id="UP000187406"/>
    </source>
</evidence>
<feature type="zinc finger region" description="C3H1-type" evidence="5">
    <location>
        <begin position="223"/>
        <end position="250"/>
    </location>
</feature>